<keyword evidence="1" id="KW-0489">Methyltransferase</keyword>
<dbReference type="SUPFAM" id="SSF53335">
    <property type="entry name" value="S-adenosyl-L-methionine-dependent methyltransferases"/>
    <property type="match status" value="1"/>
</dbReference>
<dbReference type="Pfam" id="PF13489">
    <property type="entry name" value="Methyltransf_23"/>
    <property type="match status" value="1"/>
</dbReference>
<keyword evidence="2" id="KW-1185">Reference proteome</keyword>
<dbReference type="EMBL" id="VBRY01000006">
    <property type="protein sequence ID" value="TLS67340.1"/>
    <property type="molecule type" value="Genomic_DNA"/>
</dbReference>
<proteinExistence type="predicted"/>
<accession>A0A5R9GMT1</accession>
<dbReference type="CDD" id="cd02440">
    <property type="entry name" value="AdoMet_MTases"/>
    <property type="match status" value="1"/>
</dbReference>
<sequence length="226" mass="26132">MSRHKPVSRTRWQAAQKHALEKWKGKNLQLAREEAERELLPLLLRYAREYPKSASILEVGCGPICISQFLPQRHKTYLDPLLNDFRRMFPGKLPEGEYLANGAESIERPNASYDLILCTHALSCSMNPELIMHEMERLLKPAGLLILTMTTHSALEARMHYYAECCAPSLCHKTRPYYYSLTGIRRTLARHFTIVQEMTRKSTFLPPFRRVERIFVCSPLDRKAGA</sequence>
<dbReference type="InterPro" id="IPR029063">
    <property type="entry name" value="SAM-dependent_MTases_sf"/>
</dbReference>
<dbReference type="GO" id="GO:0008168">
    <property type="term" value="F:methyltransferase activity"/>
    <property type="evidence" value="ECO:0007669"/>
    <property type="project" value="UniProtKB-KW"/>
</dbReference>
<reference evidence="1 2" key="1">
    <citation type="journal article" date="2019" name="Appl. Environ. Microbiol.">
        <title>Environmental Evidence and Genomic Insight of Iron-oxidizing Bacteria Preference Towards More Corrosion Resistant Stainless Steel at Higher Salinities.</title>
        <authorList>
            <person name="Garrison C.E."/>
            <person name="Price K.A."/>
            <person name="Field E.K."/>
        </authorList>
    </citation>
    <scope>NUCLEOTIDE SEQUENCE [LARGE SCALE GENOMIC DNA]</scope>
    <source>
        <strain evidence="1 2">P3</strain>
    </source>
</reference>
<dbReference type="GO" id="GO:0032259">
    <property type="term" value="P:methylation"/>
    <property type="evidence" value="ECO:0007669"/>
    <property type="project" value="UniProtKB-KW"/>
</dbReference>
<dbReference type="OrthoDB" id="8153637at2"/>
<evidence type="ECO:0000313" key="2">
    <source>
        <dbReference type="Proteomes" id="UP000306585"/>
    </source>
</evidence>
<keyword evidence="1" id="KW-0808">Transferase</keyword>
<gene>
    <name evidence="1" type="ORF">FEF65_07900</name>
</gene>
<dbReference type="Gene3D" id="3.40.50.150">
    <property type="entry name" value="Vaccinia Virus protein VP39"/>
    <property type="match status" value="1"/>
</dbReference>
<comment type="caution">
    <text evidence="1">The sequence shown here is derived from an EMBL/GenBank/DDBJ whole genome shotgun (WGS) entry which is preliminary data.</text>
</comment>
<name>A0A5R9GMT1_9PROT</name>
<evidence type="ECO:0000313" key="1">
    <source>
        <dbReference type="EMBL" id="TLS67340.1"/>
    </source>
</evidence>
<dbReference type="RefSeq" id="WP_138239256.1">
    <property type="nucleotide sequence ID" value="NZ_VBRY01000006.1"/>
</dbReference>
<organism evidence="1 2">
    <name type="scientific">Mariprofundus erugo</name>
    <dbReference type="NCBI Taxonomy" id="2528639"/>
    <lineage>
        <taxon>Bacteria</taxon>
        <taxon>Pseudomonadati</taxon>
        <taxon>Pseudomonadota</taxon>
        <taxon>Candidatius Mariprofundia</taxon>
        <taxon>Mariprofundales</taxon>
        <taxon>Mariprofundaceae</taxon>
        <taxon>Mariprofundus</taxon>
    </lineage>
</organism>
<protein>
    <submittedName>
        <fullName evidence="1">Class I SAM-dependent methyltransferase</fullName>
    </submittedName>
</protein>
<dbReference type="Proteomes" id="UP000306585">
    <property type="component" value="Unassembled WGS sequence"/>
</dbReference>
<dbReference type="AlphaFoldDB" id="A0A5R9GMT1"/>